<evidence type="ECO:0000313" key="2">
    <source>
        <dbReference type="EMBL" id="CCC53924.1"/>
    </source>
</evidence>
<dbReference type="EMBL" id="HE573027">
    <property type="protein sequence ID" value="CCC53924.1"/>
    <property type="molecule type" value="Genomic_DNA"/>
</dbReference>
<dbReference type="AlphaFoldDB" id="G0U8J8"/>
<evidence type="ECO:0000256" key="1">
    <source>
        <dbReference type="SAM" id="Coils"/>
    </source>
</evidence>
<feature type="coiled-coil region" evidence="1">
    <location>
        <begin position="222"/>
        <end position="256"/>
    </location>
</feature>
<proteinExistence type="predicted"/>
<sequence length="311" mass="34369">MSAVQKRERATGYHSRGSRMRAGVPVPLLVPDTNYRDRGGMKRLKSPFPARKEAVADTPVRTHDAVEDTEAGSMRWEVVRQTTGVGQEGSFVELGSSQDVKVCCQLGQADPSSLVGLSARTRMLQLEKELEAQTALYSARLEEFREKKKKQQCLEASVLRIARQARHTECENDNMSYQLTELKEMLKKALSARAPTVGMHTSSAFHEKSTACTSQGNVSLVERALRAELDAYSHKLRLAEARRAELTKNLQLAAARRRGRDAAFCGYRCSVDRVEACMFSDGGGGNFSATGNSEHAPGVLELERLVDDQCM</sequence>
<protein>
    <submittedName>
        <fullName evidence="2">Uncharacterized protein</fullName>
    </submittedName>
</protein>
<organism evidence="2">
    <name type="scientific">Trypanosoma vivax (strain Y486)</name>
    <dbReference type="NCBI Taxonomy" id="1055687"/>
    <lineage>
        <taxon>Eukaryota</taxon>
        <taxon>Discoba</taxon>
        <taxon>Euglenozoa</taxon>
        <taxon>Kinetoplastea</taxon>
        <taxon>Metakinetoplastina</taxon>
        <taxon>Trypanosomatida</taxon>
        <taxon>Trypanosomatidae</taxon>
        <taxon>Trypanosoma</taxon>
        <taxon>Duttonella</taxon>
    </lineage>
</organism>
<gene>
    <name evidence="2" type="ORF">TVY486_1114080</name>
</gene>
<keyword evidence="1" id="KW-0175">Coiled coil</keyword>
<name>G0U8J8_TRYVY</name>
<accession>G0U8J8</accession>
<dbReference type="VEuPathDB" id="TriTrypDB:TvY486_1114080"/>
<reference evidence="2" key="1">
    <citation type="journal article" date="2012" name="Proc. Natl. Acad. Sci. U.S.A.">
        <title>Antigenic diversity is generated by distinct evolutionary mechanisms in African trypanosome species.</title>
        <authorList>
            <person name="Jackson A.P."/>
            <person name="Berry A."/>
            <person name="Aslett M."/>
            <person name="Allison H.C."/>
            <person name="Burton P."/>
            <person name="Vavrova-Anderson J."/>
            <person name="Brown R."/>
            <person name="Browne H."/>
            <person name="Corton N."/>
            <person name="Hauser H."/>
            <person name="Gamble J."/>
            <person name="Gilderthorp R."/>
            <person name="Marcello L."/>
            <person name="McQuillan J."/>
            <person name="Otto T.D."/>
            <person name="Quail M.A."/>
            <person name="Sanders M.J."/>
            <person name="van Tonder A."/>
            <person name="Ginger M.L."/>
            <person name="Field M.C."/>
            <person name="Barry J.D."/>
            <person name="Hertz-Fowler C."/>
            <person name="Berriman M."/>
        </authorList>
    </citation>
    <scope>NUCLEOTIDE SEQUENCE</scope>
    <source>
        <strain evidence="2">Y486</strain>
    </source>
</reference>